<dbReference type="OrthoDB" id="258495at2759"/>
<evidence type="ECO:0000313" key="1">
    <source>
        <dbReference type="EMBL" id="CAG8732027.1"/>
    </source>
</evidence>
<sequence>DRIYNTTEYETAFEAYASEHEIPTNNRSRNQSEIQYPPLNDLPPAYDTAYGAEMHLHGLRHNANFEAYKAGPKAWKMVIYDQNANDLVSVSDRGRTVTFHGKNDAMLNNDDSSQLNSNIVNSTISNNIPPLSDLPPNYEQNDGHKFNNDGLGGRTYGERWGDVGDIIADNKCKVEVNFGDGEKEFRFVEARG</sequence>
<reference evidence="1" key="1">
    <citation type="submission" date="2021-06" db="EMBL/GenBank/DDBJ databases">
        <authorList>
            <person name="Kallberg Y."/>
            <person name="Tangrot J."/>
            <person name="Rosling A."/>
        </authorList>
    </citation>
    <scope>NUCLEOTIDE SEQUENCE</scope>
    <source>
        <strain evidence="1">IN212</strain>
    </source>
</reference>
<dbReference type="AlphaFoldDB" id="A0A9N9IFX3"/>
<protein>
    <submittedName>
        <fullName evidence="1">144_t:CDS:1</fullName>
    </submittedName>
</protein>
<evidence type="ECO:0000313" key="2">
    <source>
        <dbReference type="Proteomes" id="UP000789396"/>
    </source>
</evidence>
<comment type="caution">
    <text evidence="1">The sequence shown here is derived from an EMBL/GenBank/DDBJ whole genome shotgun (WGS) entry which is preliminary data.</text>
</comment>
<accession>A0A9N9IFX3</accession>
<keyword evidence="2" id="KW-1185">Reference proteome</keyword>
<dbReference type="Proteomes" id="UP000789396">
    <property type="component" value="Unassembled WGS sequence"/>
</dbReference>
<feature type="non-terminal residue" evidence="1">
    <location>
        <position position="192"/>
    </location>
</feature>
<organism evidence="1 2">
    <name type="scientific">Racocetra fulgida</name>
    <dbReference type="NCBI Taxonomy" id="60492"/>
    <lineage>
        <taxon>Eukaryota</taxon>
        <taxon>Fungi</taxon>
        <taxon>Fungi incertae sedis</taxon>
        <taxon>Mucoromycota</taxon>
        <taxon>Glomeromycotina</taxon>
        <taxon>Glomeromycetes</taxon>
        <taxon>Diversisporales</taxon>
        <taxon>Gigasporaceae</taxon>
        <taxon>Racocetra</taxon>
    </lineage>
</organism>
<feature type="non-terminal residue" evidence="1">
    <location>
        <position position="1"/>
    </location>
</feature>
<gene>
    <name evidence="1" type="ORF">RFULGI_LOCUS12213</name>
</gene>
<dbReference type="EMBL" id="CAJVPZ010028665">
    <property type="protein sequence ID" value="CAG8732027.1"/>
    <property type="molecule type" value="Genomic_DNA"/>
</dbReference>
<proteinExistence type="predicted"/>
<name>A0A9N9IFX3_9GLOM</name>